<evidence type="ECO:0000313" key="2">
    <source>
        <dbReference type="EMBL" id="GAA3697599.1"/>
    </source>
</evidence>
<proteinExistence type="predicted"/>
<keyword evidence="1" id="KW-1133">Transmembrane helix</keyword>
<evidence type="ECO:0008006" key="4">
    <source>
        <dbReference type="Google" id="ProtNLM"/>
    </source>
</evidence>
<feature type="transmembrane region" description="Helical" evidence="1">
    <location>
        <begin position="16"/>
        <end position="39"/>
    </location>
</feature>
<evidence type="ECO:0000313" key="3">
    <source>
        <dbReference type="Proteomes" id="UP001500902"/>
    </source>
</evidence>
<keyword evidence="1" id="KW-0472">Membrane</keyword>
<organism evidence="2 3">
    <name type="scientific">Nonomuraea antimicrobica</name>
    <dbReference type="NCBI Taxonomy" id="561173"/>
    <lineage>
        <taxon>Bacteria</taxon>
        <taxon>Bacillati</taxon>
        <taxon>Actinomycetota</taxon>
        <taxon>Actinomycetes</taxon>
        <taxon>Streptosporangiales</taxon>
        <taxon>Streptosporangiaceae</taxon>
        <taxon>Nonomuraea</taxon>
    </lineage>
</organism>
<protein>
    <recommendedName>
        <fullName evidence="4">Elastin</fullName>
    </recommendedName>
</protein>
<evidence type="ECO:0000256" key="1">
    <source>
        <dbReference type="SAM" id="Phobius"/>
    </source>
</evidence>
<dbReference type="EMBL" id="BAAAZP010000150">
    <property type="protein sequence ID" value="GAA3697599.1"/>
    <property type="molecule type" value="Genomic_DNA"/>
</dbReference>
<comment type="caution">
    <text evidence="2">The sequence shown here is derived from an EMBL/GenBank/DDBJ whole genome shotgun (WGS) entry which is preliminary data.</text>
</comment>
<reference evidence="3" key="1">
    <citation type="journal article" date="2019" name="Int. J. Syst. Evol. Microbiol.">
        <title>The Global Catalogue of Microorganisms (GCM) 10K type strain sequencing project: providing services to taxonomists for standard genome sequencing and annotation.</title>
        <authorList>
            <consortium name="The Broad Institute Genomics Platform"/>
            <consortium name="The Broad Institute Genome Sequencing Center for Infectious Disease"/>
            <person name="Wu L."/>
            <person name="Ma J."/>
        </authorList>
    </citation>
    <scope>NUCLEOTIDE SEQUENCE [LARGE SCALE GENOMIC DNA]</scope>
    <source>
        <strain evidence="3">JCM 16904</strain>
    </source>
</reference>
<keyword evidence="3" id="KW-1185">Reference proteome</keyword>
<accession>A0ABP7D0H3</accession>
<gene>
    <name evidence="2" type="ORF">GCM10022224_074390</name>
</gene>
<keyword evidence="1" id="KW-0812">Transmembrane</keyword>
<name>A0ABP7D0H3_9ACTN</name>
<dbReference type="Proteomes" id="UP001500902">
    <property type="component" value="Unassembled WGS sequence"/>
</dbReference>
<sequence>MRTIPRGTTARRPGTAPVIGAVIGPVIGAAIGVVVGPVIGPAAASLLGPQQALKDPPNVS</sequence>